<feature type="transmembrane region" description="Helical" evidence="6">
    <location>
        <begin position="39"/>
        <end position="59"/>
    </location>
</feature>
<comment type="subcellular location">
    <subcellularLocation>
        <location evidence="6">Cell membrane</location>
        <topology evidence="6">Multi-pass membrane protein</topology>
    </subcellularLocation>
    <subcellularLocation>
        <location evidence="1">Membrane</location>
        <topology evidence="1">Multi-pass membrane protein</topology>
    </subcellularLocation>
</comment>
<protein>
    <recommendedName>
        <fullName evidence="6">Probable membrane transporter protein</fullName>
    </recommendedName>
</protein>
<comment type="similarity">
    <text evidence="2 6">Belongs to the 4-toluene sulfonate uptake permease (TSUP) (TC 2.A.102) family.</text>
</comment>
<evidence type="ECO:0000256" key="2">
    <source>
        <dbReference type="ARBA" id="ARBA00009142"/>
    </source>
</evidence>
<evidence type="ECO:0000256" key="4">
    <source>
        <dbReference type="ARBA" id="ARBA00022989"/>
    </source>
</evidence>
<dbReference type="GO" id="GO:0005886">
    <property type="term" value="C:plasma membrane"/>
    <property type="evidence" value="ECO:0007669"/>
    <property type="project" value="UniProtKB-SubCell"/>
</dbReference>
<feature type="transmembrane region" description="Helical" evidence="6">
    <location>
        <begin position="183"/>
        <end position="203"/>
    </location>
</feature>
<feature type="transmembrane region" description="Helical" evidence="6">
    <location>
        <begin position="6"/>
        <end position="27"/>
    </location>
</feature>
<evidence type="ECO:0000256" key="5">
    <source>
        <dbReference type="ARBA" id="ARBA00023136"/>
    </source>
</evidence>
<feature type="transmembrane region" description="Helical" evidence="6">
    <location>
        <begin position="209"/>
        <end position="228"/>
    </location>
</feature>
<feature type="transmembrane region" description="Helical" evidence="6">
    <location>
        <begin position="71"/>
        <end position="92"/>
    </location>
</feature>
<keyword evidence="3 6" id="KW-0812">Transmembrane</keyword>
<dbReference type="PANTHER" id="PTHR43701">
    <property type="entry name" value="MEMBRANE TRANSPORTER PROTEIN MJ0441-RELATED"/>
    <property type="match status" value="1"/>
</dbReference>
<dbReference type="Proteomes" id="UP000824056">
    <property type="component" value="Unassembled WGS sequence"/>
</dbReference>
<reference evidence="7" key="2">
    <citation type="submission" date="2021-04" db="EMBL/GenBank/DDBJ databases">
        <authorList>
            <person name="Gilroy R."/>
        </authorList>
    </citation>
    <scope>NUCLEOTIDE SEQUENCE</scope>
    <source>
        <strain evidence="7">1068</strain>
    </source>
</reference>
<evidence type="ECO:0000256" key="3">
    <source>
        <dbReference type="ARBA" id="ARBA00022692"/>
    </source>
</evidence>
<dbReference type="EMBL" id="DXBG01000289">
    <property type="protein sequence ID" value="HIZ66665.1"/>
    <property type="molecule type" value="Genomic_DNA"/>
</dbReference>
<dbReference type="InterPro" id="IPR002781">
    <property type="entry name" value="TM_pro_TauE-like"/>
</dbReference>
<feature type="transmembrane region" description="Helical" evidence="6">
    <location>
        <begin position="146"/>
        <end position="171"/>
    </location>
</feature>
<feature type="transmembrane region" description="Helical" evidence="6">
    <location>
        <begin position="240"/>
        <end position="257"/>
    </location>
</feature>
<comment type="caution">
    <text evidence="7">The sequence shown here is derived from an EMBL/GenBank/DDBJ whole genome shotgun (WGS) entry which is preliminary data.</text>
</comment>
<gene>
    <name evidence="7" type="ORF">H9809_12350</name>
</gene>
<dbReference type="Pfam" id="PF01925">
    <property type="entry name" value="TauE"/>
    <property type="match status" value="1"/>
</dbReference>
<evidence type="ECO:0000313" key="7">
    <source>
        <dbReference type="EMBL" id="HIZ66665.1"/>
    </source>
</evidence>
<dbReference type="InterPro" id="IPR051598">
    <property type="entry name" value="TSUP/Inactive_protease-like"/>
</dbReference>
<dbReference type="PANTHER" id="PTHR43701:SF2">
    <property type="entry name" value="MEMBRANE TRANSPORTER PROTEIN YJNA-RELATED"/>
    <property type="match status" value="1"/>
</dbReference>
<keyword evidence="6" id="KW-1003">Cell membrane</keyword>
<sequence>MELLFFVISFSASIIGVICGIGGGVVIKPVLDASGVLSVSAISFLSGCTVLSMSCYSVLKSKLNKESVIDMSISTFLGIGAIVGGIVGKQAFQAVKAMFENGDTVGAVQAIVLAIITIGTLIYTIFKKKVKTLKLTSKVVCLLIGLTLGVMSSFLGIGGGPINLVVLYYFFSMETKVAAQNSIYIICLSQISSLIITIVTGTVPSVSPVLLIGMILCGLLGSAVGRKINAKISSEVVDKLFMGLMCVIIGICFYNMYQFM</sequence>
<keyword evidence="5 6" id="KW-0472">Membrane</keyword>
<name>A0A9D2JT57_9FIRM</name>
<proteinExistence type="inferred from homology"/>
<feature type="transmembrane region" description="Helical" evidence="6">
    <location>
        <begin position="104"/>
        <end position="126"/>
    </location>
</feature>
<evidence type="ECO:0000256" key="6">
    <source>
        <dbReference type="RuleBase" id="RU363041"/>
    </source>
</evidence>
<evidence type="ECO:0000313" key="8">
    <source>
        <dbReference type="Proteomes" id="UP000824056"/>
    </source>
</evidence>
<evidence type="ECO:0000256" key="1">
    <source>
        <dbReference type="ARBA" id="ARBA00004141"/>
    </source>
</evidence>
<dbReference type="AlphaFoldDB" id="A0A9D2JT57"/>
<accession>A0A9D2JT57</accession>
<reference evidence="7" key="1">
    <citation type="journal article" date="2021" name="PeerJ">
        <title>Extensive microbial diversity within the chicken gut microbiome revealed by metagenomics and culture.</title>
        <authorList>
            <person name="Gilroy R."/>
            <person name="Ravi A."/>
            <person name="Getino M."/>
            <person name="Pursley I."/>
            <person name="Horton D.L."/>
            <person name="Alikhan N.F."/>
            <person name="Baker D."/>
            <person name="Gharbi K."/>
            <person name="Hall N."/>
            <person name="Watson M."/>
            <person name="Adriaenssens E.M."/>
            <person name="Foster-Nyarko E."/>
            <person name="Jarju S."/>
            <person name="Secka A."/>
            <person name="Antonio M."/>
            <person name="Oren A."/>
            <person name="Chaudhuri R.R."/>
            <person name="La Ragione R."/>
            <person name="Hildebrand F."/>
            <person name="Pallen M.J."/>
        </authorList>
    </citation>
    <scope>NUCLEOTIDE SEQUENCE</scope>
    <source>
        <strain evidence="7">1068</strain>
    </source>
</reference>
<keyword evidence="4 6" id="KW-1133">Transmembrane helix</keyword>
<organism evidence="7 8">
    <name type="scientific">Candidatus Blautia pullicola</name>
    <dbReference type="NCBI Taxonomy" id="2838498"/>
    <lineage>
        <taxon>Bacteria</taxon>
        <taxon>Bacillati</taxon>
        <taxon>Bacillota</taxon>
        <taxon>Clostridia</taxon>
        <taxon>Lachnospirales</taxon>
        <taxon>Lachnospiraceae</taxon>
        <taxon>Blautia</taxon>
    </lineage>
</organism>